<proteinExistence type="predicted"/>
<keyword evidence="3" id="KW-0012">Acyltransferase</keyword>
<evidence type="ECO:0000313" key="3">
    <source>
        <dbReference type="EMBL" id="TXC71818.1"/>
    </source>
</evidence>
<dbReference type="AlphaFoldDB" id="A0A5C6UIM3"/>
<sequence>MRIPALDGLRAVAILSVMSFHANLWFAGGGSLGVDIFFVLSGWLITGLLADETERTGTVDRPAFLARRLRRLLPALSCLLLAYLLVAPWLYPQSADRRWFDAATAFLYLTNLRETVWPADTPLSHTWSLAVEAQFYLAWPFVVPALLRLGRHRAARLLCVAWVCLTALRFAWPAMVGGAGTYYFTPLHATGLLLGSALALQPISARRGPVALALLVAIMVGVRTFDWWLYVLPLAEVATVLVVADPPRLLAWPPLQVVGRVSYGMYLWHVPLLWIMPTRTPPQAAAFFVATLVAGWMSAALVERWFTRGGGLTVHPGRPGRTPAKPSSLVGRVG</sequence>
<name>A0A5C6UIM3_9SPHN</name>
<dbReference type="InterPro" id="IPR050879">
    <property type="entry name" value="Acyltransferase_3"/>
</dbReference>
<evidence type="ECO:0000259" key="2">
    <source>
        <dbReference type="Pfam" id="PF01757"/>
    </source>
</evidence>
<keyword evidence="1" id="KW-1133">Transmembrane helix</keyword>
<dbReference type="Proteomes" id="UP000321250">
    <property type="component" value="Unassembled WGS sequence"/>
</dbReference>
<dbReference type="Pfam" id="PF01757">
    <property type="entry name" value="Acyl_transf_3"/>
    <property type="match status" value="1"/>
</dbReference>
<keyword evidence="4" id="KW-1185">Reference proteome</keyword>
<dbReference type="GO" id="GO:0016747">
    <property type="term" value="F:acyltransferase activity, transferring groups other than amino-acyl groups"/>
    <property type="evidence" value="ECO:0007669"/>
    <property type="project" value="InterPro"/>
</dbReference>
<feature type="transmembrane region" description="Helical" evidence="1">
    <location>
        <begin position="212"/>
        <end position="230"/>
    </location>
</feature>
<dbReference type="InterPro" id="IPR002656">
    <property type="entry name" value="Acyl_transf_3_dom"/>
</dbReference>
<feature type="transmembrane region" description="Helical" evidence="1">
    <location>
        <begin position="127"/>
        <end position="147"/>
    </location>
</feature>
<organism evidence="3 4">
    <name type="scientific">Sphingomonas ginsenosidivorax</name>
    <dbReference type="NCBI Taxonomy" id="862135"/>
    <lineage>
        <taxon>Bacteria</taxon>
        <taxon>Pseudomonadati</taxon>
        <taxon>Pseudomonadota</taxon>
        <taxon>Alphaproteobacteria</taxon>
        <taxon>Sphingomonadales</taxon>
        <taxon>Sphingomonadaceae</taxon>
        <taxon>Sphingomonas</taxon>
    </lineage>
</organism>
<dbReference type="EMBL" id="VOQR01000001">
    <property type="protein sequence ID" value="TXC71818.1"/>
    <property type="molecule type" value="Genomic_DNA"/>
</dbReference>
<feature type="transmembrane region" description="Helical" evidence="1">
    <location>
        <begin position="72"/>
        <end position="91"/>
    </location>
</feature>
<feature type="transmembrane region" description="Helical" evidence="1">
    <location>
        <begin position="181"/>
        <end position="200"/>
    </location>
</feature>
<dbReference type="GO" id="GO:0009103">
    <property type="term" value="P:lipopolysaccharide biosynthetic process"/>
    <property type="evidence" value="ECO:0007669"/>
    <property type="project" value="TreeGrafter"/>
</dbReference>
<evidence type="ECO:0000313" key="4">
    <source>
        <dbReference type="Proteomes" id="UP000321250"/>
    </source>
</evidence>
<keyword evidence="3" id="KW-0808">Transferase</keyword>
<feature type="transmembrane region" description="Helical" evidence="1">
    <location>
        <begin position="284"/>
        <end position="302"/>
    </location>
</feature>
<comment type="caution">
    <text evidence="3">The sequence shown here is derived from an EMBL/GenBank/DDBJ whole genome shotgun (WGS) entry which is preliminary data.</text>
</comment>
<evidence type="ECO:0000256" key="1">
    <source>
        <dbReference type="SAM" id="Phobius"/>
    </source>
</evidence>
<gene>
    <name evidence="3" type="ORF">FSB78_13285</name>
</gene>
<keyword evidence="1" id="KW-0472">Membrane</keyword>
<accession>A0A5C6UIM3</accession>
<dbReference type="RefSeq" id="WP_147083095.1">
    <property type="nucleotide sequence ID" value="NZ_VOQR01000001.1"/>
</dbReference>
<reference evidence="3 4" key="1">
    <citation type="journal article" date="2013" name="Antonie Van Leeuwenhoek">
        <title>Sphingomonas ginsenosidivorax sp. nov., with the ability to transform ginsenosides.</title>
        <authorList>
            <person name="Jin X.F."/>
            <person name="Kim J.K."/>
            <person name="Liu Q.M."/>
            <person name="Kang M.S."/>
            <person name="He D."/>
            <person name="Jin F.X."/>
            <person name="Kim S.C."/>
            <person name="Im W.T."/>
        </authorList>
    </citation>
    <scope>NUCLEOTIDE SEQUENCE [LARGE SCALE GENOMIC DNA]</scope>
    <source>
        <strain evidence="3 4">KHI67</strain>
    </source>
</reference>
<feature type="transmembrane region" description="Helical" evidence="1">
    <location>
        <begin position="154"/>
        <end position="175"/>
    </location>
</feature>
<keyword evidence="1" id="KW-0812">Transmembrane</keyword>
<feature type="transmembrane region" description="Helical" evidence="1">
    <location>
        <begin position="32"/>
        <end position="51"/>
    </location>
</feature>
<dbReference type="PANTHER" id="PTHR23028:SF53">
    <property type="entry name" value="ACYL_TRANSF_3 DOMAIN-CONTAINING PROTEIN"/>
    <property type="match status" value="1"/>
</dbReference>
<feature type="domain" description="Acyltransferase 3" evidence="2">
    <location>
        <begin position="4"/>
        <end position="293"/>
    </location>
</feature>
<dbReference type="OrthoDB" id="9796461at2"/>
<dbReference type="PANTHER" id="PTHR23028">
    <property type="entry name" value="ACETYLTRANSFERASE"/>
    <property type="match status" value="1"/>
</dbReference>
<dbReference type="GO" id="GO:0016020">
    <property type="term" value="C:membrane"/>
    <property type="evidence" value="ECO:0007669"/>
    <property type="project" value="TreeGrafter"/>
</dbReference>
<protein>
    <submittedName>
        <fullName evidence="3">Acyltransferase</fullName>
    </submittedName>
</protein>